<dbReference type="AlphaFoldDB" id="A0A3B0ZA71"/>
<dbReference type="SMART" id="SM00861">
    <property type="entry name" value="Transket_pyr"/>
    <property type="match status" value="1"/>
</dbReference>
<dbReference type="EC" id="1.2.4.4" evidence="5"/>
<comment type="cofactor">
    <cofactor evidence="1">
        <name>thiamine diphosphate</name>
        <dbReference type="ChEBI" id="CHEBI:58937"/>
    </cofactor>
</comment>
<dbReference type="SUPFAM" id="SSF52922">
    <property type="entry name" value="TK C-terminal domain-like"/>
    <property type="match status" value="1"/>
</dbReference>
<keyword evidence="2 5" id="KW-0560">Oxidoreductase</keyword>
<dbReference type="PANTHER" id="PTHR43257:SF2">
    <property type="entry name" value="PYRUVATE DEHYDROGENASE E1 COMPONENT SUBUNIT BETA"/>
    <property type="match status" value="1"/>
</dbReference>
<feature type="domain" description="Transketolase-like pyrimidine-binding" evidence="4">
    <location>
        <begin position="4"/>
        <end position="179"/>
    </location>
</feature>
<evidence type="ECO:0000313" key="5">
    <source>
        <dbReference type="EMBL" id="VAW83169.1"/>
    </source>
</evidence>
<dbReference type="FunFam" id="3.40.50.970:FF:000001">
    <property type="entry name" value="Pyruvate dehydrogenase E1 beta subunit"/>
    <property type="match status" value="1"/>
</dbReference>
<dbReference type="CDD" id="cd07036">
    <property type="entry name" value="TPP_PYR_E1-PDHc-beta_like"/>
    <property type="match status" value="1"/>
</dbReference>
<dbReference type="InterPro" id="IPR029061">
    <property type="entry name" value="THDP-binding"/>
</dbReference>
<gene>
    <name evidence="5" type="ORF">MNBD_GAMMA16-460</name>
</gene>
<dbReference type="PANTHER" id="PTHR43257">
    <property type="entry name" value="PYRUVATE DEHYDROGENASE E1 COMPONENT BETA SUBUNIT"/>
    <property type="match status" value="1"/>
</dbReference>
<dbReference type="InterPro" id="IPR033248">
    <property type="entry name" value="Transketolase_C"/>
</dbReference>
<dbReference type="GO" id="GO:0003863">
    <property type="term" value="F:branched-chain 2-oxo acid dehydrogenase activity"/>
    <property type="evidence" value="ECO:0007669"/>
    <property type="project" value="UniProtKB-EC"/>
</dbReference>
<dbReference type="Gene3D" id="3.40.50.920">
    <property type="match status" value="1"/>
</dbReference>
<accession>A0A3B0ZA71</accession>
<evidence type="ECO:0000259" key="4">
    <source>
        <dbReference type="SMART" id="SM00861"/>
    </source>
</evidence>
<evidence type="ECO:0000256" key="3">
    <source>
        <dbReference type="ARBA" id="ARBA00023052"/>
    </source>
</evidence>
<dbReference type="EMBL" id="UOFO01000002">
    <property type="protein sequence ID" value="VAW83169.1"/>
    <property type="molecule type" value="Genomic_DNA"/>
</dbReference>
<dbReference type="InterPro" id="IPR009014">
    <property type="entry name" value="Transketo_C/PFOR_II"/>
</dbReference>
<dbReference type="Pfam" id="PF02780">
    <property type="entry name" value="Transketolase_C"/>
    <property type="match status" value="1"/>
</dbReference>
<name>A0A3B0ZA71_9ZZZZ</name>
<dbReference type="Pfam" id="PF02779">
    <property type="entry name" value="Transket_pyr"/>
    <property type="match status" value="1"/>
</dbReference>
<organism evidence="5">
    <name type="scientific">hydrothermal vent metagenome</name>
    <dbReference type="NCBI Taxonomy" id="652676"/>
    <lineage>
        <taxon>unclassified sequences</taxon>
        <taxon>metagenomes</taxon>
        <taxon>ecological metagenomes</taxon>
    </lineage>
</organism>
<keyword evidence="3" id="KW-0786">Thiamine pyrophosphate</keyword>
<reference evidence="5" key="1">
    <citation type="submission" date="2018-06" db="EMBL/GenBank/DDBJ databases">
        <authorList>
            <person name="Zhirakovskaya E."/>
        </authorList>
    </citation>
    <scope>NUCLEOTIDE SEQUENCE</scope>
</reference>
<dbReference type="SUPFAM" id="SSF52518">
    <property type="entry name" value="Thiamin diphosphate-binding fold (THDP-binding)"/>
    <property type="match status" value="1"/>
</dbReference>
<proteinExistence type="predicted"/>
<dbReference type="Gene3D" id="3.40.50.970">
    <property type="match status" value="1"/>
</dbReference>
<dbReference type="FunFam" id="3.40.50.920:FF:000001">
    <property type="entry name" value="Pyruvate dehydrogenase E1 beta subunit"/>
    <property type="match status" value="1"/>
</dbReference>
<evidence type="ECO:0000256" key="2">
    <source>
        <dbReference type="ARBA" id="ARBA00023002"/>
    </source>
</evidence>
<evidence type="ECO:0000256" key="1">
    <source>
        <dbReference type="ARBA" id="ARBA00001964"/>
    </source>
</evidence>
<protein>
    <submittedName>
        <fullName evidence="5">Branched-chain alpha-keto acid dehydrogenase, E1 component, beta subunit</fullName>
        <ecNumber evidence="5">1.2.4.4</ecNumber>
    </submittedName>
</protein>
<sequence length="326" mass="35339">MPEVALVEAVNMALARAMDADENVIVLGEDVGVNGGVFRATTDLQKKFGEERVIDTPLAETLIAGMAVGMAAEGLRPVVEIQFLGFIYAAVDQIINHAARLRNRTRGRLSAPLVIRAPYGGGIRAPEHHSESTEALFAHMPGIRVVIPSSPGRAYGLLLAAIQNPDPVLFLEPKRIYRLVKENVEDNGEALPLDVCFTLKEGADITLVTWGACVHETLQAAEQLEQRGINAEVIDLATISPIDIQTILASVEKTGRCIIIHEAARNCGVGAEIAAQLAEQGLMFLLAPVQRVTGYDTIMPLYRNENHYMIDAPRIIDAAVNTMEYA</sequence>
<dbReference type="InterPro" id="IPR005475">
    <property type="entry name" value="Transketolase-like_Pyr-bd"/>
</dbReference>